<dbReference type="NCBIfam" id="TIGR01615">
    <property type="entry name" value="A_thal_3542"/>
    <property type="match status" value="1"/>
</dbReference>
<dbReference type="EMBL" id="JAINDJ010000003">
    <property type="protein sequence ID" value="KAG9454684.1"/>
    <property type="molecule type" value="Genomic_DNA"/>
</dbReference>
<dbReference type="PANTHER" id="PTHR31579:SF39">
    <property type="entry name" value="OS01G0973600 PROTEIN"/>
    <property type="match status" value="1"/>
</dbReference>
<gene>
    <name evidence="1" type="ORF">H6P81_007588</name>
</gene>
<comment type="caution">
    <text evidence="1">The sequence shown here is derived from an EMBL/GenBank/DDBJ whole genome shotgun (WGS) entry which is preliminary data.</text>
</comment>
<keyword evidence="2" id="KW-1185">Reference proteome</keyword>
<sequence length="293" mass="32696">MAVTINSRNDVERNCRICAAAGNLWIRLAGRGDPFVAQIGGFSHESEHDLAAMVSEFMETGSSGAESRSCSDSDSDYSDLTHLAEKISFHKDAGQFDLLSKVQSLILSINEKDLHYIQGGTCNARCIRNFIVKHLQFSGYDAAVCSSKWQGFGKVPGGDHEYIDVIIDGTTSTERIIIDIDFRSHFEIARAVESYQRLLKSLPVIYVGTVSNLQQYLQVMAEAARNSLEQNNMPLPPWRSLAYLQAKWHSEYVRKLSQDTWNNHQSKITSGACHLQCTGHLRRLKSSLFSTGS</sequence>
<dbReference type="InterPro" id="IPR006502">
    <property type="entry name" value="PDDEXK-like"/>
</dbReference>
<dbReference type="PANTHER" id="PTHR31579">
    <property type="entry name" value="OS03G0796600 PROTEIN"/>
    <property type="match status" value="1"/>
</dbReference>
<evidence type="ECO:0000313" key="1">
    <source>
        <dbReference type="EMBL" id="KAG9454684.1"/>
    </source>
</evidence>
<evidence type="ECO:0000313" key="2">
    <source>
        <dbReference type="Proteomes" id="UP000825729"/>
    </source>
</evidence>
<dbReference type="AlphaFoldDB" id="A0AAV7F1U1"/>
<accession>A0AAV7F1U1</accession>
<proteinExistence type="predicted"/>
<organism evidence="1 2">
    <name type="scientific">Aristolochia fimbriata</name>
    <name type="common">White veined hardy Dutchman's pipe vine</name>
    <dbReference type="NCBI Taxonomy" id="158543"/>
    <lineage>
        <taxon>Eukaryota</taxon>
        <taxon>Viridiplantae</taxon>
        <taxon>Streptophyta</taxon>
        <taxon>Embryophyta</taxon>
        <taxon>Tracheophyta</taxon>
        <taxon>Spermatophyta</taxon>
        <taxon>Magnoliopsida</taxon>
        <taxon>Magnoliidae</taxon>
        <taxon>Piperales</taxon>
        <taxon>Aristolochiaceae</taxon>
        <taxon>Aristolochia</taxon>
    </lineage>
</organism>
<reference evidence="1 2" key="1">
    <citation type="submission" date="2021-07" db="EMBL/GenBank/DDBJ databases">
        <title>The Aristolochia fimbriata genome: insights into angiosperm evolution, floral development and chemical biosynthesis.</title>
        <authorList>
            <person name="Jiao Y."/>
        </authorList>
    </citation>
    <scope>NUCLEOTIDE SEQUENCE [LARGE SCALE GENOMIC DNA]</scope>
    <source>
        <strain evidence="1">IBCAS-2021</strain>
        <tissue evidence="1">Leaf</tissue>
    </source>
</reference>
<name>A0AAV7F1U1_ARIFI</name>
<dbReference type="Pfam" id="PF04720">
    <property type="entry name" value="PDDEXK_6"/>
    <property type="match status" value="1"/>
</dbReference>
<evidence type="ECO:0008006" key="3">
    <source>
        <dbReference type="Google" id="ProtNLM"/>
    </source>
</evidence>
<dbReference type="Proteomes" id="UP000825729">
    <property type="component" value="Unassembled WGS sequence"/>
</dbReference>
<protein>
    <recommendedName>
        <fullName evidence="3">Cruciferin</fullName>
    </recommendedName>
</protein>